<evidence type="ECO:0000259" key="4">
    <source>
        <dbReference type="PROSITE" id="PS50014"/>
    </source>
</evidence>
<evidence type="ECO:0000256" key="1">
    <source>
        <dbReference type="ARBA" id="ARBA00023117"/>
    </source>
</evidence>
<feature type="domain" description="Bromo" evidence="4">
    <location>
        <begin position="148"/>
        <end position="220"/>
    </location>
</feature>
<evidence type="ECO:0000256" key="3">
    <source>
        <dbReference type="SAM" id="MobiDB-lite"/>
    </source>
</evidence>
<organism evidence="5 6">
    <name type="scientific">Diacronema lutheri</name>
    <name type="common">Unicellular marine alga</name>
    <name type="synonym">Monochrysis lutheri</name>
    <dbReference type="NCBI Taxonomy" id="2081491"/>
    <lineage>
        <taxon>Eukaryota</taxon>
        <taxon>Haptista</taxon>
        <taxon>Haptophyta</taxon>
        <taxon>Pavlovophyceae</taxon>
        <taxon>Pavlovales</taxon>
        <taxon>Pavlovaceae</taxon>
        <taxon>Diacronema</taxon>
    </lineage>
</organism>
<dbReference type="InterPro" id="IPR036427">
    <property type="entry name" value="Bromodomain-like_sf"/>
</dbReference>
<sequence length="503" mass="55373">MPERVELANRECKEVLRKVMAHKMAHPFMQPVDPVALGLPDYFDRIAHPMDLGTIRANLQRSAYSNGSAFVNDVRLVFTNATTYNPSGSDVHIMAQTVSEEFERLLKPYVRHVSAATTAVVAAAQPEAESVPELTSRQMSQLLNAVKRTDEGGWYFSEPVDPVKLGIPDYFTKISHPMDLGTVDKRLEKGMYEDTASFVADVRLVWSNAKSYNPPGSTVHQCALKLEEIFERDLRRACSGPGANKGPSTSGGVRQPAGGFDRLTVQTALVPQGLPEPVQTNELVTTLCKPIISNLRSQNSAKPFNTPVDPKKYPTYLDLVAKPMDLKTVMRNLDQHRYATIDDCQADVDLIWSNCRAFNGEGTWVTNHAMALKAIADPRFDAARHKLASAGFVSPKPSGGLKRKQGGGLTPRVPVVSSNELFCVTPEMRAQLAVNASRLDASQLRSLMAVVKQCAPASLASTSSQSWEVDVDMLDTTSFVKVDTWVRRLLVNRQPRLEPVLSV</sequence>
<dbReference type="CDD" id="cd04369">
    <property type="entry name" value="Bromodomain"/>
    <property type="match status" value="1"/>
</dbReference>
<dbReference type="InterPro" id="IPR001487">
    <property type="entry name" value="Bromodomain"/>
</dbReference>
<proteinExistence type="predicted"/>
<protein>
    <recommendedName>
        <fullName evidence="4">Bromo domain-containing protein</fullName>
    </recommendedName>
</protein>
<dbReference type="EMBL" id="JAGTXO010000001">
    <property type="protein sequence ID" value="KAG8470893.1"/>
    <property type="molecule type" value="Genomic_DNA"/>
</dbReference>
<dbReference type="Proteomes" id="UP000751190">
    <property type="component" value="Unassembled WGS sequence"/>
</dbReference>
<dbReference type="Gene3D" id="1.20.920.10">
    <property type="entry name" value="Bromodomain-like"/>
    <property type="match status" value="3"/>
</dbReference>
<dbReference type="SUPFAM" id="SSF47370">
    <property type="entry name" value="Bromodomain"/>
    <property type="match status" value="3"/>
</dbReference>
<dbReference type="PROSITE" id="PS00633">
    <property type="entry name" value="BROMODOMAIN_1"/>
    <property type="match status" value="3"/>
</dbReference>
<evidence type="ECO:0000313" key="6">
    <source>
        <dbReference type="Proteomes" id="UP000751190"/>
    </source>
</evidence>
<name>A0A8J5XSI5_DIALT</name>
<comment type="caution">
    <text evidence="5">The sequence shown here is derived from an EMBL/GenBank/DDBJ whole genome shotgun (WGS) entry which is preliminary data.</text>
</comment>
<dbReference type="InterPro" id="IPR018359">
    <property type="entry name" value="Bromodomain_CS"/>
</dbReference>
<gene>
    <name evidence="5" type="ORF">KFE25_009314</name>
</gene>
<feature type="domain" description="Bromo" evidence="4">
    <location>
        <begin position="296"/>
        <end position="366"/>
    </location>
</feature>
<evidence type="ECO:0000256" key="2">
    <source>
        <dbReference type="PROSITE-ProRule" id="PRU00035"/>
    </source>
</evidence>
<dbReference type="PRINTS" id="PR00503">
    <property type="entry name" value="BROMODOMAIN"/>
</dbReference>
<reference evidence="5" key="1">
    <citation type="submission" date="2021-05" db="EMBL/GenBank/DDBJ databases">
        <title>The genome of the haptophyte Pavlova lutheri (Diacronema luteri, Pavlovales) - a model for lipid biosynthesis in eukaryotic algae.</title>
        <authorList>
            <person name="Hulatt C.J."/>
            <person name="Posewitz M.C."/>
        </authorList>
    </citation>
    <scope>NUCLEOTIDE SEQUENCE</scope>
    <source>
        <strain evidence="5">NIVA-4/92</strain>
    </source>
</reference>
<dbReference type="OrthoDB" id="784962at2759"/>
<keyword evidence="1 2" id="KW-0103">Bromodomain</keyword>
<keyword evidence="6" id="KW-1185">Reference proteome</keyword>
<dbReference type="OMA" id="ELANREC"/>
<dbReference type="AlphaFoldDB" id="A0A8J5XSI5"/>
<feature type="domain" description="Bromo" evidence="4">
    <location>
        <begin position="20"/>
        <end position="92"/>
    </location>
</feature>
<dbReference type="PANTHER" id="PTHR45926">
    <property type="entry name" value="OSJNBA0053K19.4 PROTEIN"/>
    <property type="match status" value="1"/>
</dbReference>
<evidence type="ECO:0000313" key="5">
    <source>
        <dbReference type="EMBL" id="KAG8470893.1"/>
    </source>
</evidence>
<dbReference type="Pfam" id="PF00439">
    <property type="entry name" value="Bromodomain"/>
    <property type="match status" value="3"/>
</dbReference>
<feature type="region of interest" description="Disordered" evidence="3">
    <location>
        <begin position="238"/>
        <end position="257"/>
    </location>
</feature>
<accession>A0A8J5XSI5</accession>
<dbReference type="PROSITE" id="PS50014">
    <property type="entry name" value="BROMODOMAIN_2"/>
    <property type="match status" value="3"/>
</dbReference>
<dbReference type="SMART" id="SM00297">
    <property type="entry name" value="BROMO"/>
    <property type="match status" value="3"/>
</dbReference>